<keyword evidence="2" id="KW-0963">Cytoplasm</keyword>
<evidence type="ECO:0000256" key="7">
    <source>
        <dbReference type="SAM" id="MobiDB-lite"/>
    </source>
</evidence>
<dbReference type="SUPFAM" id="SSF48726">
    <property type="entry name" value="Immunoglobulin"/>
    <property type="match status" value="7"/>
</dbReference>
<dbReference type="InterPro" id="IPR007110">
    <property type="entry name" value="Ig-like_dom"/>
</dbReference>
<dbReference type="Pfam" id="PF18362">
    <property type="entry name" value="THB"/>
    <property type="match status" value="1"/>
</dbReference>
<dbReference type="FunFam" id="2.60.40.10:FF:000031">
    <property type="entry name" value="Myosin-binding protein C, slow type"/>
    <property type="match status" value="1"/>
</dbReference>
<evidence type="ECO:0000256" key="2">
    <source>
        <dbReference type="ARBA" id="ARBA00022490"/>
    </source>
</evidence>
<dbReference type="PANTHER" id="PTHR13817:SF180">
    <property type="entry name" value="IMMUNOGLOBULIN-LIKE AND FIBRONECTIN TYPE III DOMAIN-CONTAINING 1, TANDEM DUPLICATE 3-RELATED"/>
    <property type="match status" value="1"/>
</dbReference>
<dbReference type="PROSITE" id="PS50853">
    <property type="entry name" value="FN3"/>
    <property type="match status" value="4"/>
</dbReference>
<dbReference type="GO" id="GO:0003007">
    <property type="term" value="P:heart morphogenesis"/>
    <property type="evidence" value="ECO:0007669"/>
    <property type="project" value="UniProtKB-ARBA"/>
</dbReference>
<dbReference type="Pfam" id="PF00041">
    <property type="entry name" value="fn3"/>
    <property type="match status" value="4"/>
</dbReference>
<feature type="domain" description="Ig-like" evidence="8">
    <location>
        <begin position="297"/>
        <end position="384"/>
    </location>
</feature>
<reference evidence="10" key="3">
    <citation type="submission" date="2025-09" db="UniProtKB">
        <authorList>
            <consortium name="Ensembl"/>
        </authorList>
    </citation>
    <scope>IDENTIFICATION</scope>
</reference>
<feature type="compositionally biased region" description="Basic and acidic residues" evidence="7">
    <location>
        <begin position="458"/>
        <end position="492"/>
    </location>
</feature>
<dbReference type="FunFam" id="2.60.40.10:FF:000084">
    <property type="entry name" value="Myosin binding protein C, slow type"/>
    <property type="match status" value="1"/>
</dbReference>
<dbReference type="InterPro" id="IPR013098">
    <property type="entry name" value="Ig_I-set"/>
</dbReference>
<feature type="domain" description="Ig-like" evidence="8">
    <location>
        <begin position="23"/>
        <end position="113"/>
    </location>
</feature>
<evidence type="ECO:0000313" key="10">
    <source>
        <dbReference type="Ensembl" id="ENSCSEP00000025324.1"/>
    </source>
</evidence>
<dbReference type="GO" id="GO:0030017">
    <property type="term" value="C:sarcomere"/>
    <property type="evidence" value="ECO:0007669"/>
    <property type="project" value="UniProtKB-ARBA"/>
</dbReference>
<reference evidence="10 11" key="1">
    <citation type="journal article" date="2014" name="Nat. Genet.">
        <title>Whole-genome sequence of a flatfish provides insights into ZW sex chromosome evolution and adaptation to a benthic lifestyle.</title>
        <authorList>
            <person name="Chen S."/>
            <person name="Zhang G."/>
            <person name="Shao C."/>
            <person name="Huang Q."/>
            <person name="Liu G."/>
            <person name="Zhang P."/>
            <person name="Song W."/>
            <person name="An N."/>
            <person name="Chalopin D."/>
            <person name="Volff J.N."/>
            <person name="Hong Y."/>
            <person name="Li Q."/>
            <person name="Sha Z."/>
            <person name="Zhou H."/>
            <person name="Xie M."/>
            <person name="Yu Q."/>
            <person name="Liu Y."/>
            <person name="Xiang H."/>
            <person name="Wang N."/>
            <person name="Wu K."/>
            <person name="Yang C."/>
            <person name="Zhou Q."/>
            <person name="Liao X."/>
            <person name="Yang L."/>
            <person name="Hu Q."/>
            <person name="Zhang J."/>
            <person name="Meng L."/>
            <person name="Jin L."/>
            <person name="Tian Y."/>
            <person name="Lian J."/>
            <person name="Yang J."/>
            <person name="Miao G."/>
            <person name="Liu S."/>
            <person name="Liang Z."/>
            <person name="Yan F."/>
            <person name="Li Y."/>
            <person name="Sun B."/>
            <person name="Zhang H."/>
            <person name="Zhang J."/>
            <person name="Zhu Y."/>
            <person name="Du M."/>
            <person name="Zhao Y."/>
            <person name="Schartl M."/>
            <person name="Tang Q."/>
            <person name="Wang J."/>
        </authorList>
    </citation>
    <scope>NUCLEOTIDE SEQUENCE</scope>
</reference>
<evidence type="ECO:0000259" key="9">
    <source>
        <dbReference type="PROSITE" id="PS50853"/>
    </source>
</evidence>
<dbReference type="SMART" id="SM00408">
    <property type="entry name" value="IGc2"/>
    <property type="match status" value="4"/>
</dbReference>
<dbReference type="InterPro" id="IPR040849">
    <property type="entry name" value="MyBP-C_THB"/>
</dbReference>
<dbReference type="PANTHER" id="PTHR13817">
    <property type="entry name" value="TITIN"/>
    <property type="match status" value="1"/>
</dbReference>
<evidence type="ECO:0000256" key="3">
    <source>
        <dbReference type="ARBA" id="ARBA00022737"/>
    </source>
</evidence>
<name>A0A3P8WF33_CYNSE</name>
<dbReference type="SMART" id="SM00060">
    <property type="entry name" value="FN3"/>
    <property type="match status" value="4"/>
</dbReference>
<evidence type="ECO:0000313" key="11">
    <source>
        <dbReference type="Proteomes" id="UP000265120"/>
    </source>
</evidence>
<dbReference type="SMART" id="SM00409">
    <property type="entry name" value="IG"/>
    <property type="match status" value="7"/>
</dbReference>
<comment type="subcellular location">
    <subcellularLocation>
        <location evidence="1">Cytoplasm</location>
    </subcellularLocation>
</comment>
<evidence type="ECO:0000256" key="6">
    <source>
        <dbReference type="ARBA" id="ARBA00038352"/>
    </source>
</evidence>
<feature type="domain" description="Ig-like" evidence="8">
    <location>
        <begin position="1002"/>
        <end position="1092"/>
    </location>
</feature>
<dbReference type="InterPro" id="IPR003961">
    <property type="entry name" value="FN3_dom"/>
</dbReference>
<keyword evidence="3" id="KW-0677">Repeat</keyword>
<dbReference type="FunFam" id="2.60.40.10:FF:000425">
    <property type="entry name" value="Myosin light chain kinase"/>
    <property type="match status" value="1"/>
</dbReference>
<feature type="compositionally biased region" description="Basic and acidic residues" evidence="7">
    <location>
        <begin position="398"/>
        <end position="436"/>
    </location>
</feature>
<dbReference type="InterPro" id="IPR003598">
    <property type="entry name" value="Ig_sub2"/>
</dbReference>
<dbReference type="FunFam" id="2.60.40.10:FF:001232">
    <property type="entry name" value="Immunoglobulin-like and fibronectin type III domain-containing 1"/>
    <property type="match status" value="1"/>
</dbReference>
<dbReference type="CDD" id="cd00063">
    <property type="entry name" value="FN3"/>
    <property type="match status" value="4"/>
</dbReference>
<evidence type="ECO:0000256" key="5">
    <source>
        <dbReference type="ARBA" id="ARBA00023319"/>
    </source>
</evidence>
<keyword evidence="11" id="KW-1185">Reference proteome</keyword>
<organism evidence="10 11">
    <name type="scientific">Cynoglossus semilaevis</name>
    <name type="common">Tongue sole</name>
    <dbReference type="NCBI Taxonomy" id="244447"/>
    <lineage>
        <taxon>Eukaryota</taxon>
        <taxon>Metazoa</taxon>
        <taxon>Chordata</taxon>
        <taxon>Craniata</taxon>
        <taxon>Vertebrata</taxon>
        <taxon>Euteleostomi</taxon>
        <taxon>Actinopterygii</taxon>
        <taxon>Neopterygii</taxon>
        <taxon>Teleostei</taxon>
        <taxon>Neoteleostei</taxon>
        <taxon>Acanthomorphata</taxon>
        <taxon>Carangaria</taxon>
        <taxon>Pleuronectiformes</taxon>
        <taxon>Pleuronectoidei</taxon>
        <taxon>Cynoglossidae</taxon>
        <taxon>Cynoglossinae</taxon>
        <taxon>Cynoglossus</taxon>
    </lineage>
</organism>
<dbReference type="STRING" id="244447.ENSCSEP00000025324"/>
<dbReference type="PROSITE" id="PS50835">
    <property type="entry name" value="IG_LIKE"/>
    <property type="match status" value="5"/>
</dbReference>
<dbReference type="Ensembl" id="ENSCSET00000025661.1">
    <property type="protein sequence ID" value="ENSCSEP00000025324.1"/>
    <property type="gene ID" value="ENSCSEG00000016157.1"/>
</dbReference>
<dbReference type="InterPro" id="IPR050964">
    <property type="entry name" value="Striated_Muscle_Regulatory"/>
</dbReference>
<dbReference type="FunFam" id="2.60.40.10:FF:000062">
    <property type="entry name" value="Myosin-binding protein C, slow type"/>
    <property type="match status" value="1"/>
</dbReference>
<feature type="domain" description="Fibronectin type-III" evidence="9">
    <location>
        <begin position="898"/>
        <end position="999"/>
    </location>
</feature>
<feature type="domain" description="Fibronectin type-III" evidence="9">
    <location>
        <begin position="1097"/>
        <end position="1190"/>
    </location>
</feature>
<dbReference type="Pfam" id="PF07679">
    <property type="entry name" value="I-set"/>
    <property type="match status" value="6"/>
</dbReference>
<dbReference type="SUPFAM" id="SSF49265">
    <property type="entry name" value="Fibronectin type III"/>
    <property type="match status" value="3"/>
</dbReference>
<sequence length="1301" mass="144896">MSRVSGVTVIQSVELVPLGKSTPDFTRKPMALNVQEGKKALFKAMVSGAPPPVVTWERTRGEMNDPNMYKTRYDARGREHILEIPSVKHEHADTYKCFATNDYGTASCNITLNVIEAGSQQKGQGGNGQDFRSMLKKTVVPTRKKQLPPKKEGEIDPKLWELLLSARKRDYEKICLDFGVTDFRWLLKRLNQMKKEREDEQAKVVEKLENVKQIQIKPNGRAEFSMDMKLWDANSSIHLYKDGKLVPYSDDANSKYCLKKSGTRYTFSIKDPQPEDAGFYQVDVDDTNVLTTDFQVPAVEFMDQIKDAKAVESEDAVFTCHLSKPLNGITWLKGDMSLDDVDKYEITVSEDKLVHTLTIKDCNEADKGKYYAIAGLTASSASLVVEADPDGSKRRKGKTDNQDEITKRKLEKEAKLRAEQERLEAERRAQAEKEAAEAAAKAALRDGDGSGAGSDGKTGGDKSDGDNKNENLLEGDLGNKKGDKKEENDESKKKRLREGPLVPDTVTDRGVQFVSGLSDTTAKLGERAELSCKISSETTKGRWYKNGKLLTNEDGVRIIKEGACHRLIIDCCQNDDTAVYRFEAEGRKSEATLNIQDPPKIDQDALGEFTKPVTVKAGETAEWKLPFSGGVPMNVQWHKDDDELVPAFNVKIETSANESQLRLTKCQRKDSGDVKIKMKNEFGTMEAISKLIVVDKPSPPLGPVDIVESAVTSVEFKWKPPKDNGGCPVTNYIIERQQVGRNKWTSLGEIPGKNLSYKDSDVDPGRKYCYRIKAKNAEGVSDYLKTEDIAAGVLRYPGSPTAPKVQSAFKDCINLTWGSPCDTGGTKIVGYNLEKHKKGTNYWSLVNQGGPITDTKYAVKDIFEGAAYEFRVSAINLSGAGDPSIPCDTVIARDPMKAPGKITGLKLTSSDYTTLSLAWNKPKALKGTEDEAQGYYVEIRPMESPDWTRCNSMPISLTSYTVLGLKAMTSYWVRVIATNYGGDGEPQAFDNYLIAMPPPVRPKFKDRNMTTFVVVRSGNTVRLNFNFEASPHPDVSWLKDGSPVGKHVTITNSDKGSQMLIPTSERSDTGIYTITLKNLVGLENFNVEVRVTDDPKPPGPVELDQIIPGTVTLSWSSSPDEKRDDRLHYMISKKDSSKGTWRTVADNLYNNKFTVINILPGREYNFRVYAKNDMGLSEPSESPRFGIQKEKEKFIINKRETKSRNLESPPSFLVPLKRRTAPEGYECCMSCAVRGNPAPRVTWYRDNVSLNTNTNYYITNTCGVCSLLILRTVAKDNGEYKVVIQNKLGISECSMILNVKE</sequence>
<dbReference type="InParanoid" id="A0A3P8WF33"/>
<dbReference type="GO" id="GO:0045989">
    <property type="term" value="P:positive regulation of striated muscle contraction"/>
    <property type="evidence" value="ECO:0007669"/>
    <property type="project" value="UniProtKB-ARBA"/>
</dbReference>
<feature type="domain" description="Ig-like" evidence="8">
    <location>
        <begin position="1209"/>
        <end position="1298"/>
    </location>
</feature>
<dbReference type="FunFam" id="2.60.40.10:FF:001401">
    <property type="entry name" value="immunoglobulin-like and fibronectin type III domain-containing protein 1"/>
    <property type="match status" value="1"/>
</dbReference>
<evidence type="ECO:0000259" key="8">
    <source>
        <dbReference type="PROSITE" id="PS50835"/>
    </source>
</evidence>
<dbReference type="InterPro" id="IPR036179">
    <property type="entry name" value="Ig-like_dom_sf"/>
</dbReference>
<dbReference type="PRINTS" id="PR00014">
    <property type="entry name" value="FNTYPEIII"/>
</dbReference>
<keyword evidence="4" id="KW-1015">Disulfide bond</keyword>
<dbReference type="Proteomes" id="UP000265120">
    <property type="component" value="Chromosome 11"/>
</dbReference>
<dbReference type="GO" id="GO:0060298">
    <property type="term" value="P:positive regulation of sarcomere organization"/>
    <property type="evidence" value="ECO:0007669"/>
    <property type="project" value="UniProtKB-ARBA"/>
</dbReference>
<proteinExistence type="inferred from homology"/>
<dbReference type="GO" id="GO:0055013">
    <property type="term" value="P:cardiac muscle cell development"/>
    <property type="evidence" value="ECO:0007669"/>
    <property type="project" value="UniProtKB-ARBA"/>
</dbReference>
<feature type="domain" description="Fibronectin type-III" evidence="9">
    <location>
        <begin position="799"/>
        <end position="895"/>
    </location>
</feature>
<evidence type="ECO:0000256" key="1">
    <source>
        <dbReference type="ARBA" id="ARBA00004496"/>
    </source>
</evidence>
<feature type="domain" description="Fibronectin type-III" evidence="9">
    <location>
        <begin position="699"/>
        <end position="794"/>
    </location>
</feature>
<reference evidence="10" key="2">
    <citation type="submission" date="2025-08" db="UniProtKB">
        <authorList>
            <consortium name="Ensembl"/>
        </authorList>
    </citation>
    <scope>IDENTIFICATION</scope>
</reference>
<feature type="domain" description="Ig-like" evidence="8">
    <location>
        <begin position="503"/>
        <end position="594"/>
    </location>
</feature>
<comment type="similarity">
    <text evidence="6">Belongs to the immunoglobulin superfamily. MyBP family.</text>
</comment>
<dbReference type="FunFam" id="2.60.40.10:FF:000107">
    <property type="entry name" value="Myosin, light chain kinase a"/>
    <property type="match status" value="1"/>
</dbReference>
<dbReference type="InterPro" id="IPR003599">
    <property type="entry name" value="Ig_sub"/>
</dbReference>
<feature type="region of interest" description="Disordered" evidence="7">
    <location>
        <begin position="385"/>
        <end position="507"/>
    </location>
</feature>
<protein>
    <submittedName>
        <fullName evidence="10">Immunoglobulin like and fibronectin type III domain containing 1, tandem duplicate 2</fullName>
    </submittedName>
</protein>
<evidence type="ECO:0000256" key="4">
    <source>
        <dbReference type="ARBA" id="ARBA00023157"/>
    </source>
</evidence>
<dbReference type="FunFam" id="2.60.40.10:FF:000211">
    <property type="entry name" value="Obscurin-like protein 1"/>
    <property type="match status" value="1"/>
</dbReference>
<keyword evidence="5" id="KW-0393">Immunoglobulin domain</keyword>
<dbReference type="InterPro" id="IPR013783">
    <property type="entry name" value="Ig-like_fold"/>
</dbReference>
<dbReference type="GeneTree" id="ENSGT00940000160123"/>
<dbReference type="FunFam" id="2.60.40.10:FF:001097">
    <property type="entry name" value="Immunoglobulin-like and fibronectin type III domain-containing protein 1"/>
    <property type="match status" value="1"/>
</dbReference>
<dbReference type="Gene3D" id="2.60.40.10">
    <property type="entry name" value="Immunoglobulins"/>
    <property type="match status" value="11"/>
</dbReference>
<accession>A0A3P8WF33</accession>
<dbReference type="InterPro" id="IPR036116">
    <property type="entry name" value="FN3_sf"/>
</dbReference>